<keyword evidence="4" id="KW-1185">Reference proteome</keyword>
<keyword evidence="1" id="KW-0175">Coiled coil</keyword>
<dbReference type="EMBL" id="NPIC01000002">
    <property type="protein sequence ID" value="RDL38989.1"/>
    <property type="molecule type" value="Genomic_DNA"/>
</dbReference>
<accession>A0A370TTY1</accession>
<dbReference type="PANTHER" id="PTHR14778:SF2">
    <property type="entry name" value="KINETOCHORE-ASSOCIATED PROTEIN DSN1 HOMOLOG"/>
    <property type="match status" value="1"/>
</dbReference>
<dbReference type="InterPro" id="IPR013218">
    <property type="entry name" value="Dsn1/Mis13"/>
</dbReference>
<evidence type="ECO:0000313" key="3">
    <source>
        <dbReference type="EMBL" id="RDL38989.1"/>
    </source>
</evidence>
<dbReference type="GeneID" id="43596178"/>
<dbReference type="PANTHER" id="PTHR14778">
    <property type="entry name" value="KINETOCHORE-ASSOCIATED PROTEIN DSN1 HOMOLOG"/>
    <property type="match status" value="1"/>
</dbReference>
<evidence type="ECO:0000256" key="2">
    <source>
        <dbReference type="SAM" id="MobiDB-lite"/>
    </source>
</evidence>
<dbReference type="OrthoDB" id="3364649at2759"/>
<dbReference type="AlphaFoldDB" id="A0A370TTY1"/>
<name>A0A370TTY1_9HELO</name>
<dbReference type="RefSeq" id="XP_031871645.1">
    <property type="nucleotide sequence ID" value="XM_032011952.1"/>
</dbReference>
<dbReference type="GO" id="GO:0007059">
    <property type="term" value="P:chromosome segregation"/>
    <property type="evidence" value="ECO:0007669"/>
    <property type="project" value="InterPro"/>
</dbReference>
<sequence length="467" mass="52249">MTTLIRTRMPLETLSMSHQQPVGRRRSKRLAAYDEEDGDFVFTRGSKRTKTAESPPESVASPILPATTKRGRKSKDRSDEVDSAEKMSQGRKMNLPIPKQDTEMIVIPKKRKTARTSTGKAQNGTTSINPLMMDTMDYDSVDMVGLATVNRTPISGTEESSQSRMITLPFSDTPMIDRNKEIRKKGAGTRRSSLGLRGRRASSLIDNGHSAIPHREVEASEFYKHIEADGLSEPRRMKQLLTWTGERELGEKPSHGEANDLSEQAARTIKEGLLRDFTNRPEYSDWFTREESAPRKVIKKPNPRNIELEENIAASEARIKILQKERDQWKALAKWPPPLPPVFPKGSTELTPSQIDASLLSSEQSSILATLAAAPGLDLRNQVSKQTQGLLSGLEFKVDKFADGIHKLEQYQQTAGRAANKILLLSAVRLEERDRREKESVGTRDLPMQEVLRSLSRILPEGSSSGR</sequence>
<organism evidence="3 4">
    <name type="scientific">Venustampulla echinocandica</name>
    <dbReference type="NCBI Taxonomy" id="2656787"/>
    <lineage>
        <taxon>Eukaryota</taxon>
        <taxon>Fungi</taxon>
        <taxon>Dikarya</taxon>
        <taxon>Ascomycota</taxon>
        <taxon>Pezizomycotina</taxon>
        <taxon>Leotiomycetes</taxon>
        <taxon>Helotiales</taxon>
        <taxon>Pleuroascaceae</taxon>
        <taxon>Venustampulla</taxon>
    </lineage>
</organism>
<proteinExistence type="predicted"/>
<reference evidence="3 4" key="1">
    <citation type="journal article" date="2018" name="IMA Fungus">
        <title>IMA Genome-F 9: Draft genome sequence of Annulohypoxylon stygium, Aspergillus mulundensis, Berkeleyomyces basicola (syn. Thielaviopsis basicola), Ceratocystis smalleyi, two Cercospora beticola strains, Coleophoma cylindrospora, Fusarium fracticaudum, Phialophora cf. hyalina, and Morchella septimelata.</title>
        <authorList>
            <person name="Wingfield B.D."/>
            <person name="Bills G.F."/>
            <person name="Dong Y."/>
            <person name="Huang W."/>
            <person name="Nel W.J."/>
            <person name="Swalarsk-Parry B.S."/>
            <person name="Vaghefi N."/>
            <person name="Wilken P.M."/>
            <person name="An Z."/>
            <person name="de Beer Z.W."/>
            <person name="De Vos L."/>
            <person name="Chen L."/>
            <person name="Duong T.A."/>
            <person name="Gao Y."/>
            <person name="Hammerbacher A."/>
            <person name="Kikkert J.R."/>
            <person name="Li Y."/>
            <person name="Li H."/>
            <person name="Li K."/>
            <person name="Li Q."/>
            <person name="Liu X."/>
            <person name="Ma X."/>
            <person name="Naidoo K."/>
            <person name="Pethybridge S.J."/>
            <person name="Sun J."/>
            <person name="Steenkamp E.T."/>
            <person name="van der Nest M.A."/>
            <person name="van Wyk S."/>
            <person name="Wingfield M.J."/>
            <person name="Xiong C."/>
            <person name="Yue Q."/>
            <person name="Zhang X."/>
        </authorList>
    </citation>
    <scope>NUCLEOTIDE SEQUENCE [LARGE SCALE GENOMIC DNA]</scope>
    <source>
        <strain evidence="3 4">BP 5553</strain>
    </source>
</reference>
<gene>
    <name evidence="3" type="ORF">BP5553_03329</name>
</gene>
<feature type="compositionally biased region" description="Basic and acidic residues" evidence="2">
    <location>
        <begin position="76"/>
        <end position="85"/>
    </location>
</feature>
<protein>
    <recommendedName>
        <fullName evidence="5">Kinetochore protein mis13</fullName>
    </recommendedName>
</protein>
<dbReference type="GO" id="GO:0051301">
    <property type="term" value="P:cell division"/>
    <property type="evidence" value="ECO:0007669"/>
    <property type="project" value="InterPro"/>
</dbReference>
<feature type="region of interest" description="Disordered" evidence="2">
    <location>
        <begin position="1"/>
        <end position="29"/>
    </location>
</feature>
<evidence type="ECO:0008006" key="5">
    <source>
        <dbReference type="Google" id="ProtNLM"/>
    </source>
</evidence>
<dbReference type="GO" id="GO:0000444">
    <property type="term" value="C:MIS12/MIND type complex"/>
    <property type="evidence" value="ECO:0007669"/>
    <property type="project" value="InterPro"/>
</dbReference>
<evidence type="ECO:0000313" key="4">
    <source>
        <dbReference type="Proteomes" id="UP000254866"/>
    </source>
</evidence>
<dbReference type="Proteomes" id="UP000254866">
    <property type="component" value="Unassembled WGS sequence"/>
</dbReference>
<feature type="region of interest" description="Disordered" evidence="2">
    <location>
        <begin position="41"/>
        <end position="89"/>
    </location>
</feature>
<feature type="coiled-coil region" evidence="1">
    <location>
        <begin position="305"/>
        <end position="332"/>
    </location>
</feature>
<dbReference type="STRING" id="2656787.A0A370TTY1"/>
<evidence type="ECO:0000256" key="1">
    <source>
        <dbReference type="SAM" id="Coils"/>
    </source>
</evidence>
<comment type="caution">
    <text evidence="3">The sequence shown here is derived from an EMBL/GenBank/DDBJ whole genome shotgun (WGS) entry which is preliminary data.</text>
</comment>
<dbReference type="Pfam" id="PF08202">
    <property type="entry name" value="MIS13"/>
    <property type="match status" value="1"/>
</dbReference>